<dbReference type="Proteomes" id="UP000595197">
    <property type="component" value="Plasmid pTT6-1"/>
</dbReference>
<evidence type="ECO:0000313" key="3">
    <source>
        <dbReference type="Proteomes" id="UP000595197"/>
    </source>
</evidence>
<gene>
    <name evidence="2" type="primary">trbJ</name>
    <name evidence="2" type="ORF">IGS68_29355</name>
</gene>
<dbReference type="NCBIfam" id="TIGR02780">
    <property type="entry name" value="TrbJ_Ti"/>
    <property type="match status" value="1"/>
</dbReference>
<accession>A0ABX7BGG4</accession>
<keyword evidence="1" id="KW-0732">Signal</keyword>
<dbReference type="PROSITE" id="PS51318">
    <property type="entry name" value="TAT"/>
    <property type="match status" value="1"/>
</dbReference>
<feature type="chain" id="PRO_5046955891" evidence="1">
    <location>
        <begin position="29"/>
        <end position="245"/>
    </location>
</feature>
<geneLocation type="plasmid" evidence="2 3">
    <name>pTT6-1</name>
</geneLocation>
<keyword evidence="2" id="KW-0614">Plasmid</keyword>
<dbReference type="InterPro" id="IPR014147">
    <property type="entry name" value="T4SS_TrbJ"/>
</dbReference>
<dbReference type="InterPro" id="IPR006311">
    <property type="entry name" value="TAT_signal"/>
</dbReference>
<evidence type="ECO:0000313" key="2">
    <source>
        <dbReference type="EMBL" id="QQP93230.1"/>
    </source>
</evidence>
<dbReference type="EMBL" id="CP067421">
    <property type="protein sequence ID" value="QQP93230.1"/>
    <property type="molecule type" value="Genomic_DNA"/>
</dbReference>
<organism evidence="2 3">
    <name type="scientific">Skermanella cutis</name>
    <dbReference type="NCBI Taxonomy" id="2775420"/>
    <lineage>
        <taxon>Bacteria</taxon>
        <taxon>Pseudomonadati</taxon>
        <taxon>Pseudomonadota</taxon>
        <taxon>Alphaproteobacteria</taxon>
        <taxon>Rhodospirillales</taxon>
        <taxon>Azospirillaceae</taxon>
        <taxon>Skermanella</taxon>
    </lineage>
</organism>
<evidence type="ECO:0000256" key="1">
    <source>
        <dbReference type="SAM" id="SignalP"/>
    </source>
</evidence>
<name>A0ABX7BGG4_9PROT</name>
<sequence length="245" mass="26173">MPAISRRDLLRGASALALASAVPMPAHAIAVVCTNCSTIWHQLMEYAQQVYSVGVQLQQYRTQILQYLNMIQNTVALPQQLWSMVTNDIQQIKNLANIGALLAGNAGGITAKLAQFDAAASQVLGLSDIVNKYNAWSQMAGQNVTAMQLSFGMAQNQMQSDAALVSAIQAQSGSATGQMQVLQAANEMASVQISQTMQLHQTMMSQGQAIAAYMNADAARHAEADQATINFLSAPPPPMTGGKRY</sequence>
<feature type="signal peptide" evidence="1">
    <location>
        <begin position="1"/>
        <end position="28"/>
    </location>
</feature>
<reference evidence="2" key="1">
    <citation type="submission" date="2021-02" db="EMBL/GenBank/DDBJ databases">
        <title>Skermanella TT6 skin isolate.</title>
        <authorList>
            <person name="Lee K."/>
            <person name="Ganzorig M."/>
        </authorList>
    </citation>
    <scope>NUCLEOTIDE SEQUENCE</scope>
    <source>
        <strain evidence="2">TT6</strain>
    </source>
</reference>
<proteinExistence type="predicted"/>
<protein>
    <submittedName>
        <fullName evidence="2">P-type conjugative transfer protein TrbJ</fullName>
    </submittedName>
</protein>
<dbReference type="RefSeq" id="WP_201082690.1">
    <property type="nucleotide sequence ID" value="NZ_CP067421.1"/>
</dbReference>
<keyword evidence="3" id="KW-1185">Reference proteome</keyword>